<evidence type="ECO:0000256" key="1">
    <source>
        <dbReference type="SAM" id="MobiDB-lite"/>
    </source>
</evidence>
<accession>A0A1G6VQ10</accession>
<dbReference type="EMBL" id="FMZZ01000013">
    <property type="protein sequence ID" value="SDD55624.1"/>
    <property type="molecule type" value="Genomic_DNA"/>
</dbReference>
<dbReference type="Pfam" id="PF25735">
    <property type="entry name" value="Phage_L5_gp82"/>
    <property type="match status" value="1"/>
</dbReference>
<gene>
    <name evidence="2" type="ORF">SAMN05216174_11332</name>
</gene>
<proteinExistence type="predicted"/>
<dbReference type="InterPro" id="IPR058002">
    <property type="entry name" value="Gp82"/>
</dbReference>
<name>A0A1G6VQ10_9PSEU</name>
<dbReference type="OrthoDB" id="5192327at2"/>
<protein>
    <submittedName>
        <fullName evidence="2">Uncharacterized protein</fullName>
    </submittedName>
</protein>
<evidence type="ECO:0000313" key="2">
    <source>
        <dbReference type="EMBL" id="SDD55624.1"/>
    </source>
</evidence>
<sequence>MTTLIRPGQRVRVHVNLHLRRLAVCDPRTTRVITYVEDLVLTDVQFRVQPRCAQKVQQSQVRAVCAYAVGLIAEPDPGATRVARVHCDPRARADFHDAATGQPITHADRVGFSSVRAYLLAQPASPTSAARDAADLDSGCRGCRGCTTDPHECPQRSKDDVLFGADPAGAGRDLR</sequence>
<evidence type="ECO:0000313" key="3">
    <source>
        <dbReference type="Proteomes" id="UP000199501"/>
    </source>
</evidence>
<dbReference type="AlphaFoldDB" id="A0A1G6VQ10"/>
<dbReference type="RefSeq" id="WP_091454810.1">
    <property type="nucleotide sequence ID" value="NZ_FMZZ01000013.1"/>
</dbReference>
<dbReference type="Proteomes" id="UP000199501">
    <property type="component" value="Unassembled WGS sequence"/>
</dbReference>
<organism evidence="2 3">
    <name type="scientific">Actinokineospora iranica</name>
    <dbReference type="NCBI Taxonomy" id="1271860"/>
    <lineage>
        <taxon>Bacteria</taxon>
        <taxon>Bacillati</taxon>
        <taxon>Actinomycetota</taxon>
        <taxon>Actinomycetes</taxon>
        <taxon>Pseudonocardiales</taxon>
        <taxon>Pseudonocardiaceae</taxon>
        <taxon>Actinokineospora</taxon>
    </lineage>
</organism>
<feature type="region of interest" description="Disordered" evidence="1">
    <location>
        <begin position="154"/>
        <end position="175"/>
    </location>
</feature>
<dbReference type="STRING" id="1271860.SAMN05216174_11332"/>
<keyword evidence="3" id="KW-1185">Reference proteome</keyword>
<reference evidence="3" key="1">
    <citation type="submission" date="2016-10" db="EMBL/GenBank/DDBJ databases">
        <authorList>
            <person name="Varghese N."/>
            <person name="Submissions S."/>
        </authorList>
    </citation>
    <scope>NUCLEOTIDE SEQUENCE [LARGE SCALE GENOMIC DNA]</scope>
    <source>
        <strain evidence="3">IBRC-M 10403</strain>
    </source>
</reference>